<evidence type="ECO:0000313" key="9">
    <source>
        <dbReference type="Proteomes" id="UP000576645"/>
    </source>
</evidence>
<dbReference type="PANTHER" id="PTHR43683:SF1">
    <property type="entry name" value="MULTIDRUG EFFLUX PROTEIN YFMO"/>
    <property type="match status" value="1"/>
</dbReference>
<sequence length="544" mass="58643">MAMTQSRAAINAVVFASTVGFMGIGLVDPILVAIADGLNATPSEVSLLFTSYFLITAVMMLITDIAATRIGLKNTIMLGAFVVALFALGSGNSNTVGQLVGYRSGWGLGNALFVATALTLIVTLSQKKGKESVRLYEAALGVGIAIGPLVGALLGQGSWRYPFWGTALLMLIGFVSIAYFVPATPVQRQQRHSLAAPFQALKQPKLRLISLSAFFYNFVFFAILAYSPFVLQLGVLEIGAVFFGWGLALAITSTLITPRWQSRLHPVSIIIRCQWVLVVLMLIMGYFAAPAHFDKTPLVIAIIVSGALFGVVNTLFTELAIETHPTSTSIASAAYNFVRWLGGAIAPILITHIGEHYGSAYSFSLAAVFALIACAIISRAKLPKPQISHPLPPLRATVAAPRRPVMILMDGSPSDTLAVDYAHQFLQPQNHRLLLVTVNVVEGVEGEGVRETPVQEMGQLKHYLQKLSERGFDVMSEAISDVLPMQVAKTIIRRGEALDAQLLVMVKHSHASFIQRALSFSVTQEVTEQARCPVLVIPKGDQSS</sequence>
<feature type="transmembrane region" description="Helical" evidence="5">
    <location>
        <begin position="208"/>
        <end position="226"/>
    </location>
</feature>
<dbReference type="SUPFAM" id="SSF52402">
    <property type="entry name" value="Adenine nucleotide alpha hydrolases-like"/>
    <property type="match status" value="1"/>
</dbReference>
<dbReference type="InterPro" id="IPR006016">
    <property type="entry name" value="UspA"/>
</dbReference>
<dbReference type="RefSeq" id="WP_006958420.1">
    <property type="nucleotide sequence ID" value="NZ_CP063053.1"/>
</dbReference>
<dbReference type="GO" id="GO:0016020">
    <property type="term" value="C:membrane"/>
    <property type="evidence" value="ECO:0007669"/>
    <property type="project" value="UniProtKB-SubCell"/>
</dbReference>
<feature type="transmembrane region" description="Helical" evidence="5">
    <location>
        <begin position="360"/>
        <end position="378"/>
    </location>
</feature>
<evidence type="ECO:0000256" key="1">
    <source>
        <dbReference type="ARBA" id="ARBA00004141"/>
    </source>
</evidence>
<feature type="transmembrane region" description="Helical" evidence="5">
    <location>
        <begin position="161"/>
        <end position="181"/>
    </location>
</feature>
<proteinExistence type="predicted"/>
<feature type="transmembrane region" description="Helical" evidence="5">
    <location>
        <begin position="238"/>
        <end position="257"/>
    </location>
</feature>
<name>A0A837G8I0_9VIBR</name>
<evidence type="ECO:0000313" key="8">
    <source>
        <dbReference type="EMBL" id="NOJ24299.1"/>
    </source>
</evidence>
<feature type="transmembrane region" description="Helical" evidence="5">
    <location>
        <begin position="104"/>
        <end position="123"/>
    </location>
</feature>
<feature type="transmembrane region" description="Helical" evidence="5">
    <location>
        <begin position="47"/>
        <end position="67"/>
    </location>
</feature>
<dbReference type="PANTHER" id="PTHR43683">
    <property type="entry name" value="MULTIDRUG EFFLUX PROTEIN YFMO"/>
    <property type="match status" value="1"/>
</dbReference>
<evidence type="ECO:0000256" key="3">
    <source>
        <dbReference type="ARBA" id="ARBA00022989"/>
    </source>
</evidence>
<dbReference type="Proteomes" id="UP000576645">
    <property type="component" value="Unassembled WGS sequence"/>
</dbReference>
<evidence type="ECO:0000313" key="7">
    <source>
        <dbReference type="EMBL" id="KJY74855.1"/>
    </source>
</evidence>
<dbReference type="AlphaFoldDB" id="A0A837G8I0"/>
<feature type="transmembrane region" description="Helical" evidence="5">
    <location>
        <begin position="12"/>
        <end position="35"/>
    </location>
</feature>
<accession>A0A837G8I0</accession>
<keyword evidence="4 5" id="KW-0472">Membrane</keyword>
<dbReference type="EMBL" id="VTXP01000008">
    <property type="protein sequence ID" value="NOJ24299.1"/>
    <property type="molecule type" value="Genomic_DNA"/>
</dbReference>
<dbReference type="Gene3D" id="1.20.1250.20">
    <property type="entry name" value="MFS general substrate transporter like domains"/>
    <property type="match status" value="1"/>
</dbReference>
<dbReference type="PROSITE" id="PS50850">
    <property type="entry name" value="MFS"/>
    <property type="match status" value="1"/>
</dbReference>
<dbReference type="Pfam" id="PF07690">
    <property type="entry name" value="MFS_1"/>
    <property type="match status" value="1"/>
</dbReference>
<keyword evidence="2 5" id="KW-0812">Transmembrane</keyword>
<reference evidence="7" key="1">
    <citation type="journal article" date="2015" name="BMC Genomics">
        <title>Genome mining reveals unlocked bioactive potential of marine Gram-negative bacteria.</title>
        <authorList>
            <person name="Machado H."/>
            <person name="Sonnenschein E.C."/>
            <person name="Melchiorsen J."/>
            <person name="Gram L."/>
        </authorList>
    </citation>
    <scope>NUCLEOTIDE SEQUENCE</scope>
    <source>
        <strain evidence="7">S2052</strain>
    </source>
</reference>
<comment type="subcellular location">
    <subcellularLocation>
        <location evidence="1">Membrane</location>
        <topology evidence="1">Multi-pass membrane protein</topology>
    </subcellularLocation>
</comment>
<dbReference type="GO" id="GO:0022857">
    <property type="term" value="F:transmembrane transporter activity"/>
    <property type="evidence" value="ECO:0007669"/>
    <property type="project" value="InterPro"/>
</dbReference>
<dbReference type="Gene3D" id="3.40.50.12370">
    <property type="match status" value="1"/>
</dbReference>
<feature type="transmembrane region" description="Helical" evidence="5">
    <location>
        <begin position="135"/>
        <end position="155"/>
    </location>
</feature>
<dbReference type="InterPro" id="IPR020846">
    <property type="entry name" value="MFS_dom"/>
</dbReference>
<dbReference type="CDD" id="cd17474">
    <property type="entry name" value="MFS_YfmO_like"/>
    <property type="match status" value="1"/>
</dbReference>
<dbReference type="SUPFAM" id="SSF103473">
    <property type="entry name" value="MFS general substrate transporter"/>
    <property type="match status" value="1"/>
</dbReference>
<organism evidence="7">
    <name type="scientific">Vibrio coralliilyticus</name>
    <dbReference type="NCBI Taxonomy" id="190893"/>
    <lineage>
        <taxon>Bacteria</taxon>
        <taxon>Pseudomonadati</taxon>
        <taxon>Pseudomonadota</taxon>
        <taxon>Gammaproteobacteria</taxon>
        <taxon>Vibrionales</taxon>
        <taxon>Vibrionaceae</taxon>
        <taxon>Vibrio</taxon>
    </lineage>
</organism>
<dbReference type="Pfam" id="PF00582">
    <property type="entry name" value="Usp"/>
    <property type="match status" value="1"/>
</dbReference>
<evidence type="ECO:0000256" key="4">
    <source>
        <dbReference type="ARBA" id="ARBA00023136"/>
    </source>
</evidence>
<comment type="caution">
    <text evidence="7">The sequence shown here is derived from an EMBL/GenBank/DDBJ whole genome shotgun (WGS) entry which is preliminary data.</text>
</comment>
<dbReference type="InterPro" id="IPR053200">
    <property type="entry name" value="YfmO-like"/>
</dbReference>
<dbReference type="InterPro" id="IPR011701">
    <property type="entry name" value="MFS"/>
</dbReference>
<feature type="transmembrane region" description="Helical" evidence="5">
    <location>
        <begin position="333"/>
        <end position="354"/>
    </location>
</feature>
<dbReference type="CDD" id="cd00293">
    <property type="entry name" value="USP-like"/>
    <property type="match status" value="1"/>
</dbReference>
<dbReference type="EMBL" id="JXXR01000008">
    <property type="protein sequence ID" value="KJY74855.1"/>
    <property type="molecule type" value="Genomic_DNA"/>
</dbReference>
<evidence type="ECO:0000259" key="6">
    <source>
        <dbReference type="PROSITE" id="PS50850"/>
    </source>
</evidence>
<feature type="domain" description="Major facilitator superfamily (MFS) profile" evidence="6">
    <location>
        <begin position="9"/>
        <end position="385"/>
    </location>
</feature>
<feature type="transmembrane region" description="Helical" evidence="5">
    <location>
        <begin position="269"/>
        <end position="288"/>
    </location>
</feature>
<feature type="transmembrane region" description="Helical" evidence="5">
    <location>
        <begin position="300"/>
        <end position="321"/>
    </location>
</feature>
<gene>
    <name evidence="8" type="ORF">F0238_16320</name>
    <name evidence="7" type="ORF">TW71_07840</name>
</gene>
<dbReference type="InterPro" id="IPR001958">
    <property type="entry name" value="Tet-R_TetA/multi-R_MdtG-like"/>
</dbReference>
<reference evidence="8 9" key="2">
    <citation type="submission" date="2019-09" db="EMBL/GenBank/DDBJ databases">
        <title>Draft genome sequencing and comparative genomics of hatchery-associated Vibrios.</title>
        <authorList>
            <person name="Kehlet-Delgado H."/>
            <person name="Mueller R.S."/>
        </authorList>
    </citation>
    <scope>NUCLEOTIDE SEQUENCE [LARGE SCALE GENOMIC DNA]</scope>
    <source>
        <strain evidence="8 9">09-121-3</strain>
    </source>
</reference>
<evidence type="ECO:0000256" key="2">
    <source>
        <dbReference type="ARBA" id="ARBA00022692"/>
    </source>
</evidence>
<protein>
    <submittedName>
        <fullName evidence="7">MFS transporter</fullName>
    </submittedName>
</protein>
<dbReference type="InterPro" id="IPR036259">
    <property type="entry name" value="MFS_trans_sf"/>
</dbReference>
<evidence type="ECO:0000256" key="5">
    <source>
        <dbReference type="SAM" id="Phobius"/>
    </source>
</evidence>
<keyword evidence="3 5" id="KW-1133">Transmembrane helix</keyword>
<feature type="transmembrane region" description="Helical" evidence="5">
    <location>
        <begin position="74"/>
        <end position="92"/>
    </location>
</feature>
<dbReference type="PRINTS" id="PR01035">
    <property type="entry name" value="TCRTETA"/>
</dbReference>